<dbReference type="PANTHER" id="PTHR43601:SF3">
    <property type="entry name" value="THIOREDOXIN, MITOCHONDRIAL"/>
    <property type="match status" value="1"/>
</dbReference>
<organism evidence="3 4">
    <name type="scientific">Mycena rosella</name>
    <name type="common">Pink bonnet</name>
    <name type="synonym">Agaricus rosellus</name>
    <dbReference type="NCBI Taxonomy" id="1033263"/>
    <lineage>
        <taxon>Eukaryota</taxon>
        <taxon>Fungi</taxon>
        <taxon>Dikarya</taxon>
        <taxon>Basidiomycota</taxon>
        <taxon>Agaricomycotina</taxon>
        <taxon>Agaricomycetes</taxon>
        <taxon>Agaricomycetidae</taxon>
        <taxon>Agaricales</taxon>
        <taxon>Marasmiineae</taxon>
        <taxon>Mycenaceae</taxon>
        <taxon>Mycena</taxon>
    </lineage>
</organism>
<dbReference type="GO" id="GO:0045454">
    <property type="term" value="P:cell redox homeostasis"/>
    <property type="evidence" value="ECO:0007669"/>
    <property type="project" value="TreeGrafter"/>
</dbReference>
<dbReference type="EMBL" id="JARKIE010000002">
    <property type="protein sequence ID" value="KAJ7709620.1"/>
    <property type="molecule type" value="Genomic_DNA"/>
</dbReference>
<evidence type="ECO:0000313" key="4">
    <source>
        <dbReference type="Proteomes" id="UP001221757"/>
    </source>
</evidence>
<proteinExistence type="inferred from homology"/>
<dbReference type="PRINTS" id="PR00421">
    <property type="entry name" value="THIOREDOXIN"/>
</dbReference>
<dbReference type="Pfam" id="PF00085">
    <property type="entry name" value="Thioredoxin"/>
    <property type="match status" value="1"/>
</dbReference>
<accession>A0AAD7H172</accession>
<dbReference type="Gene3D" id="3.40.30.10">
    <property type="entry name" value="Glutaredoxin"/>
    <property type="match status" value="1"/>
</dbReference>
<dbReference type="CDD" id="cd02947">
    <property type="entry name" value="TRX_family"/>
    <property type="match status" value="1"/>
</dbReference>
<comment type="similarity">
    <text evidence="1">Belongs to the thioredoxin family.</text>
</comment>
<dbReference type="InterPro" id="IPR017937">
    <property type="entry name" value="Thioredoxin_CS"/>
</dbReference>
<reference evidence="3" key="1">
    <citation type="submission" date="2023-03" db="EMBL/GenBank/DDBJ databases">
        <title>Massive genome expansion in bonnet fungi (Mycena s.s.) driven by repeated elements and novel gene families across ecological guilds.</title>
        <authorList>
            <consortium name="Lawrence Berkeley National Laboratory"/>
            <person name="Harder C.B."/>
            <person name="Miyauchi S."/>
            <person name="Viragh M."/>
            <person name="Kuo A."/>
            <person name="Thoen E."/>
            <person name="Andreopoulos B."/>
            <person name="Lu D."/>
            <person name="Skrede I."/>
            <person name="Drula E."/>
            <person name="Henrissat B."/>
            <person name="Morin E."/>
            <person name="Kohler A."/>
            <person name="Barry K."/>
            <person name="LaButti K."/>
            <person name="Morin E."/>
            <person name="Salamov A."/>
            <person name="Lipzen A."/>
            <person name="Mereny Z."/>
            <person name="Hegedus B."/>
            <person name="Baldrian P."/>
            <person name="Stursova M."/>
            <person name="Weitz H."/>
            <person name="Taylor A."/>
            <person name="Grigoriev I.V."/>
            <person name="Nagy L.G."/>
            <person name="Martin F."/>
            <person name="Kauserud H."/>
        </authorList>
    </citation>
    <scope>NUCLEOTIDE SEQUENCE</scope>
    <source>
        <strain evidence="3">CBHHK067</strain>
    </source>
</reference>
<dbReference type="InterPro" id="IPR013766">
    <property type="entry name" value="Thioredoxin_domain"/>
</dbReference>
<gene>
    <name evidence="3" type="ORF">B0H17DRAFT_915901</name>
</gene>
<dbReference type="InterPro" id="IPR036249">
    <property type="entry name" value="Thioredoxin-like_sf"/>
</dbReference>
<dbReference type="PANTHER" id="PTHR43601">
    <property type="entry name" value="THIOREDOXIN, MITOCHONDRIAL"/>
    <property type="match status" value="1"/>
</dbReference>
<sequence>RVVLVDFYAEWCGPCHSLSPILLKLETERPKLDVLTVDIENEEKGGFGLSQIALPTVIAYRSGEPIGQFVGALNEGGVKKFLDGLDKP</sequence>
<feature type="non-terminal residue" evidence="3">
    <location>
        <position position="88"/>
    </location>
</feature>
<keyword evidence="4" id="KW-1185">Reference proteome</keyword>
<dbReference type="AlphaFoldDB" id="A0AAD7H172"/>
<evidence type="ECO:0000256" key="1">
    <source>
        <dbReference type="ARBA" id="ARBA00008987"/>
    </source>
</evidence>
<feature type="domain" description="Thioredoxin" evidence="2">
    <location>
        <begin position="1"/>
        <end position="87"/>
    </location>
</feature>
<dbReference type="PROSITE" id="PS00194">
    <property type="entry name" value="THIOREDOXIN_1"/>
    <property type="match status" value="1"/>
</dbReference>
<dbReference type="SUPFAM" id="SSF52833">
    <property type="entry name" value="Thioredoxin-like"/>
    <property type="match status" value="1"/>
</dbReference>
<comment type="caution">
    <text evidence="3">The sequence shown here is derived from an EMBL/GenBank/DDBJ whole genome shotgun (WGS) entry which is preliminary data.</text>
</comment>
<dbReference type="PROSITE" id="PS51352">
    <property type="entry name" value="THIOREDOXIN_2"/>
    <property type="match status" value="1"/>
</dbReference>
<protein>
    <submittedName>
        <fullName evidence="3">Thioredoxin-like protein</fullName>
    </submittedName>
</protein>
<evidence type="ECO:0000259" key="2">
    <source>
        <dbReference type="PROSITE" id="PS51352"/>
    </source>
</evidence>
<name>A0AAD7H172_MYCRO</name>
<evidence type="ECO:0000313" key="3">
    <source>
        <dbReference type="EMBL" id="KAJ7709620.1"/>
    </source>
</evidence>
<dbReference type="Proteomes" id="UP001221757">
    <property type="component" value="Unassembled WGS sequence"/>
</dbReference>